<comment type="caution">
    <text evidence="5">The sequence shown here is derived from an EMBL/GenBank/DDBJ whole genome shotgun (WGS) entry which is preliminary data.</text>
</comment>
<organism evidence="5 6">
    <name type="scientific">Mortierella alpina</name>
    <name type="common">Oleaginous fungus</name>
    <name type="synonym">Mortierella renispora</name>
    <dbReference type="NCBI Taxonomy" id="64518"/>
    <lineage>
        <taxon>Eukaryota</taxon>
        <taxon>Fungi</taxon>
        <taxon>Fungi incertae sedis</taxon>
        <taxon>Mucoromycota</taxon>
        <taxon>Mortierellomycotina</taxon>
        <taxon>Mortierellomycetes</taxon>
        <taxon>Mortierellales</taxon>
        <taxon>Mortierellaceae</taxon>
        <taxon>Mortierella</taxon>
    </lineage>
</organism>
<evidence type="ECO:0000256" key="1">
    <source>
        <dbReference type="ARBA" id="ARBA00004123"/>
    </source>
</evidence>
<protein>
    <recommendedName>
        <fullName evidence="4">INO80 complex subunit 3 N-terminal domain-containing protein</fullName>
    </recommendedName>
</protein>
<dbReference type="GO" id="GO:0031011">
    <property type="term" value="C:Ino80 complex"/>
    <property type="evidence" value="ECO:0007669"/>
    <property type="project" value="InterPro"/>
</dbReference>
<dbReference type="InterPro" id="IPR032742">
    <property type="entry name" value="Iec3_N"/>
</dbReference>
<gene>
    <name evidence="5" type="ORF">KVV02_002652</name>
</gene>
<reference evidence="5" key="1">
    <citation type="submission" date="2021-07" db="EMBL/GenBank/DDBJ databases">
        <title>Draft genome of Mortierella alpina, strain LL118, isolated from an aspen leaf litter sample.</title>
        <authorList>
            <person name="Yang S."/>
            <person name="Vinatzer B.A."/>
        </authorList>
    </citation>
    <scope>NUCLEOTIDE SEQUENCE</scope>
    <source>
        <strain evidence="5">LL118</strain>
    </source>
</reference>
<name>A0A9P8D0B9_MORAP</name>
<keyword evidence="2" id="KW-0539">Nucleus</keyword>
<dbReference type="PROSITE" id="PS51542">
    <property type="entry name" value="FYRN"/>
    <property type="match status" value="1"/>
</dbReference>
<dbReference type="SMART" id="SM00541">
    <property type="entry name" value="FYRN"/>
    <property type="match status" value="1"/>
</dbReference>
<feature type="compositionally biased region" description="Basic and acidic residues" evidence="3">
    <location>
        <begin position="550"/>
        <end position="564"/>
    </location>
</feature>
<evidence type="ECO:0000259" key="4">
    <source>
        <dbReference type="Pfam" id="PF14612"/>
    </source>
</evidence>
<dbReference type="Pfam" id="PF05965">
    <property type="entry name" value="FYRC"/>
    <property type="match status" value="1"/>
</dbReference>
<dbReference type="GO" id="GO:0051726">
    <property type="term" value="P:regulation of cell cycle"/>
    <property type="evidence" value="ECO:0007669"/>
    <property type="project" value="TreeGrafter"/>
</dbReference>
<feature type="compositionally biased region" description="Acidic residues" evidence="3">
    <location>
        <begin position="71"/>
        <end position="87"/>
    </location>
</feature>
<dbReference type="Pfam" id="PF05964">
    <property type="entry name" value="FYRN"/>
    <property type="match status" value="1"/>
</dbReference>
<dbReference type="PANTHER" id="PTHR22715:SF0">
    <property type="entry name" value="TRANSFORMING GROWTH FACTOR BETA REGULATOR 1"/>
    <property type="match status" value="1"/>
</dbReference>
<comment type="subcellular location">
    <subcellularLocation>
        <location evidence="1">Nucleus</location>
    </subcellularLocation>
</comment>
<accession>A0A9P8D0B9</accession>
<dbReference type="EMBL" id="JAIFTL010000041">
    <property type="protein sequence ID" value="KAG9325416.1"/>
    <property type="molecule type" value="Genomic_DNA"/>
</dbReference>
<feature type="compositionally biased region" description="Polar residues" evidence="3">
    <location>
        <begin position="471"/>
        <end position="482"/>
    </location>
</feature>
<feature type="region of interest" description="Disordered" evidence="3">
    <location>
        <begin position="471"/>
        <end position="490"/>
    </location>
</feature>
<dbReference type="AlphaFoldDB" id="A0A9P8D0B9"/>
<feature type="compositionally biased region" description="Polar residues" evidence="3">
    <location>
        <begin position="144"/>
        <end position="153"/>
    </location>
</feature>
<dbReference type="InterPro" id="IPR003888">
    <property type="entry name" value="FYrich_N"/>
</dbReference>
<dbReference type="GO" id="GO:0006338">
    <property type="term" value="P:chromatin remodeling"/>
    <property type="evidence" value="ECO:0007669"/>
    <property type="project" value="InterPro"/>
</dbReference>
<feature type="region of interest" description="Disordered" evidence="3">
    <location>
        <begin position="390"/>
        <end position="413"/>
    </location>
</feature>
<dbReference type="PROSITE" id="PS51543">
    <property type="entry name" value="FYRC"/>
    <property type="match status" value="1"/>
</dbReference>
<feature type="compositionally biased region" description="Basic and acidic residues" evidence="3">
    <location>
        <begin position="103"/>
        <end position="121"/>
    </location>
</feature>
<dbReference type="Gene3D" id="3.30.160.360">
    <property type="match status" value="1"/>
</dbReference>
<dbReference type="InterPro" id="IPR040092">
    <property type="entry name" value="TBRG1"/>
</dbReference>
<proteinExistence type="predicted"/>
<feature type="compositionally biased region" description="Polar residues" evidence="3">
    <location>
        <begin position="128"/>
        <end position="137"/>
    </location>
</feature>
<evidence type="ECO:0000313" key="6">
    <source>
        <dbReference type="Proteomes" id="UP000717515"/>
    </source>
</evidence>
<dbReference type="Proteomes" id="UP000717515">
    <property type="component" value="Unassembled WGS sequence"/>
</dbReference>
<dbReference type="InterPro" id="IPR003889">
    <property type="entry name" value="FYrich_C"/>
</dbReference>
<evidence type="ECO:0000256" key="2">
    <source>
        <dbReference type="ARBA" id="ARBA00023242"/>
    </source>
</evidence>
<feature type="domain" description="INO80 complex subunit 3 N-terminal" evidence="4">
    <location>
        <begin position="7"/>
        <end position="60"/>
    </location>
</feature>
<feature type="region of interest" description="Disordered" evidence="3">
    <location>
        <begin position="529"/>
        <end position="571"/>
    </location>
</feature>
<feature type="region of interest" description="Disordered" evidence="3">
    <location>
        <begin position="59"/>
        <end position="199"/>
    </location>
</feature>
<dbReference type="PANTHER" id="PTHR22715">
    <property type="entry name" value="TRANSFORMING GROWTH FACTOR BETA REGULATED GENE 1"/>
    <property type="match status" value="1"/>
</dbReference>
<dbReference type="Pfam" id="PF14612">
    <property type="entry name" value="Ino80_Iec3"/>
    <property type="match status" value="1"/>
</dbReference>
<sequence length="571" mass="63456">MKDDALSFKEKYLRLRERFDRVSATQRQYTSDLQVARIKARKLKEENNHLLDLLSDIQQMTGSGPSSDSDTSLDDQSDFDDEDEGDMKEEGNGDQPHGRYLSKRMDTMDKRSLTDRSRRDLLPGSLTPEHQSATEPNGNGMGNGNYQTSSGHLTPTPVAKSIGSARKGRAEGAPKQTRRATKRADRGRPRAVVPLKTNPDGSLNYPIVVGKGTNEVIIENMGKKPQTRNFTAIKTSEQHDRPLPHASMSLISTQIGRIVWNGRGYHNHRYIFPVGFRSKKQYTSLSDTSKKTYFISEILDGGEQPVFQITLEDMPEKVFRHSSSSGAWELALKGLMELGFNAKTHASGPDMYGLTNLGVIKYIQEMPNAHRCRRYMPLKWIIDEDNVEGGLDSSSQHDGVGSKSPGRRKKINNSLYASNHEVLVSSMVEEMAGGSRSTTAASSSMSSRPYIPRKYTKRKVELPLEAALNRQSTASHVSSTIPTPAIMTGPGPMEDVKREVEQRPAVIATTAAMTATGTNFTATTTIITSPSRSTATDQEKHHSSLSHANLIRDKEPHRHYERRYAQPVTEP</sequence>
<evidence type="ECO:0000256" key="3">
    <source>
        <dbReference type="SAM" id="MobiDB-lite"/>
    </source>
</evidence>
<evidence type="ECO:0000313" key="5">
    <source>
        <dbReference type="EMBL" id="KAG9325416.1"/>
    </source>
</evidence>